<dbReference type="SUPFAM" id="SSF109635">
    <property type="entry name" value="DnaK suppressor protein DksA, alpha-hairpin domain"/>
    <property type="match status" value="1"/>
</dbReference>
<organism evidence="7 8">
    <name type="scientific">Paenisporosarcina quisquiliarum</name>
    <dbReference type="NCBI Taxonomy" id="365346"/>
    <lineage>
        <taxon>Bacteria</taxon>
        <taxon>Bacillati</taxon>
        <taxon>Bacillota</taxon>
        <taxon>Bacilli</taxon>
        <taxon>Bacillales</taxon>
        <taxon>Caryophanaceae</taxon>
        <taxon>Paenisporosarcina</taxon>
    </lineage>
</organism>
<comment type="caution">
    <text evidence="7">The sequence shown here is derived from an EMBL/GenBank/DDBJ whole genome shotgun (WGS) entry which is preliminary data.</text>
</comment>
<feature type="region of interest" description="Disordered" evidence="5">
    <location>
        <begin position="23"/>
        <end position="43"/>
    </location>
</feature>
<dbReference type="InterPro" id="IPR037187">
    <property type="entry name" value="DnaK_N"/>
</dbReference>
<feature type="compositionally biased region" description="Basic and acidic residues" evidence="5">
    <location>
        <begin position="162"/>
        <end position="172"/>
    </location>
</feature>
<dbReference type="PANTHER" id="PTHR33823">
    <property type="entry name" value="RNA POLYMERASE-BINDING TRANSCRIPTION FACTOR DKSA-RELATED"/>
    <property type="match status" value="1"/>
</dbReference>
<feature type="compositionally biased region" description="Basic and acidic residues" evidence="5">
    <location>
        <begin position="110"/>
        <end position="121"/>
    </location>
</feature>
<keyword evidence="8" id="KW-1185">Reference proteome</keyword>
<feature type="zinc finger region" description="dksA C4-type" evidence="4">
    <location>
        <begin position="84"/>
        <end position="108"/>
    </location>
</feature>
<evidence type="ECO:0000256" key="1">
    <source>
        <dbReference type="ARBA" id="ARBA00022723"/>
    </source>
</evidence>
<dbReference type="Gene3D" id="1.20.120.910">
    <property type="entry name" value="DksA, coiled-coil domain"/>
    <property type="match status" value="1"/>
</dbReference>
<keyword evidence="1" id="KW-0479">Metal-binding</keyword>
<evidence type="ECO:0000256" key="4">
    <source>
        <dbReference type="PROSITE-ProRule" id="PRU00510"/>
    </source>
</evidence>
<dbReference type="NCBIfam" id="TIGR02890">
    <property type="entry name" value="bacill_yteA"/>
    <property type="match status" value="1"/>
</dbReference>
<name>A0A9X3LFK9_9BACL</name>
<accession>A0A9X3LFK9</accession>
<dbReference type="InterPro" id="IPR014240">
    <property type="entry name" value="YteA"/>
</dbReference>
<dbReference type="PANTHER" id="PTHR33823:SF4">
    <property type="entry name" value="GENERAL STRESS PROTEIN 16O"/>
    <property type="match status" value="1"/>
</dbReference>
<keyword evidence="3" id="KW-0862">Zinc</keyword>
<keyword evidence="2" id="KW-0863">Zinc-finger</keyword>
<protein>
    <submittedName>
        <fullName evidence="7">TraR/DksA C4-type zinc finger protein</fullName>
    </submittedName>
</protein>
<evidence type="ECO:0000256" key="2">
    <source>
        <dbReference type="ARBA" id="ARBA00022771"/>
    </source>
</evidence>
<evidence type="ECO:0000256" key="5">
    <source>
        <dbReference type="SAM" id="MobiDB-lite"/>
    </source>
</evidence>
<dbReference type="Pfam" id="PF01258">
    <property type="entry name" value="zf-dskA_traR"/>
    <property type="match status" value="1"/>
</dbReference>
<dbReference type="RefSeq" id="WP_269925958.1">
    <property type="nucleotide sequence ID" value="NZ_JAMKBJ010000004.1"/>
</dbReference>
<dbReference type="EMBL" id="JAMKBJ010000004">
    <property type="protein sequence ID" value="MCZ8536862.1"/>
    <property type="molecule type" value="Genomic_DNA"/>
</dbReference>
<dbReference type="PROSITE" id="PS51128">
    <property type="entry name" value="ZF_DKSA_2"/>
    <property type="match status" value="1"/>
</dbReference>
<reference evidence="7" key="1">
    <citation type="submission" date="2022-05" db="EMBL/GenBank/DDBJ databases">
        <authorList>
            <person name="Colautti A."/>
            <person name="Iacumin L."/>
        </authorList>
    </citation>
    <scope>NUCLEOTIDE SEQUENCE</scope>
    <source>
        <strain evidence="7">SK 55</strain>
    </source>
</reference>
<feature type="compositionally biased region" description="Basic and acidic residues" evidence="5">
    <location>
        <begin position="23"/>
        <end position="32"/>
    </location>
</feature>
<evidence type="ECO:0000259" key="6">
    <source>
        <dbReference type="Pfam" id="PF01258"/>
    </source>
</evidence>
<dbReference type="Proteomes" id="UP001152173">
    <property type="component" value="Unassembled WGS sequence"/>
</dbReference>
<dbReference type="GO" id="GO:0008270">
    <property type="term" value="F:zinc ion binding"/>
    <property type="evidence" value="ECO:0007669"/>
    <property type="project" value="UniProtKB-KW"/>
</dbReference>
<dbReference type="SUPFAM" id="SSF57716">
    <property type="entry name" value="Glucocorticoid receptor-like (DNA-binding domain)"/>
    <property type="match status" value="1"/>
</dbReference>
<feature type="domain" description="Zinc finger DksA/TraR C4-type" evidence="6">
    <location>
        <begin position="80"/>
        <end position="107"/>
    </location>
</feature>
<feature type="region of interest" description="Disordered" evidence="5">
    <location>
        <begin position="110"/>
        <end position="172"/>
    </location>
</feature>
<evidence type="ECO:0000313" key="7">
    <source>
        <dbReference type="EMBL" id="MCZ8536862.1"/>
    </source>
</evidence>
<proteinExistence type="predicted"/>
<dbReference type="AlphaFoldDB" id="A0A9X3LFK9"/>
<feature type="compositionally biased region" description="Basic and acidic residues" evidence="5">
    <location>
        <begin position="131"/>
        <end position="143"/>
    </location>
</feature>
<gene>
    <name evidence="7" type="ORF">M9R32_06675</name>
</gene>
<sequence length="172" mass="19476">MTDQQLKKLKDQLTKELEDVKNRLHEDHHLETTELSNYDNHPADNATDLTDQNTEMAIEQHKEEEVEQIEAALQAIENETYGVCAVCGEDIPFERLEALPTAQTCIEHANHDFGTDGRPPEEDILGSSTDHPLKDQGGVRDYEDSFDDVENFGSSDSPQDAVKSDQKNFYKK</sequence>
<evidence type="ECO:0000313" key="8">
    <source>
        <dbReference type="Proteomes" id="UP001152173"/>
    </source>
</evidence>
<evidence type="ECO:0000256" key="3">
    <source>
        <dbReference type="ARBA" id="ARBA00022833"/>
    </source>
</evidence>
<dbReference type="InterPro" id="IPR000962">
    <property type="entry name" value="Znf_DskA_TraR"/>
</dbReference>